<dbReference type="NCBIfam" id="NF000642">
    <property type="entry name" value="PRK00024.1"/>
    <property type="match status" value="1"/>
</dbReference>
<proteinExistence type="inferred from homology"/>
<dbReference type="Pfam" id="PF04002">
    <property type="entry name" value="RadC"/>
    <property type="match status" value="1"/>
</dbReference>
<feature type="domain" description="MPN" evidence="7">
    <location>
        <begin position="101"/>
        <end position="223"/>
    </location>
</feature>
<keyword evidence="1" id="KW-0645">Protease</keyword>
<reference evidence="8" key="1">
    <citation type="submission" date="2008-01" db="EMBL/GenBank/DDBJ databases">
        <title>Complete sequence of plasmid1 pCAUL01 of Caulobacter sp. K31.</title>
        <authorList>
            <consortium name="US DOE Joint Genome Institute"/>
            <person name="Copeland A."/>
            <person name="Lucas S."/>
            <person name="Lapidus A."/>
            <person name="Barry K."/>
            <person name="Glavina del Rio T."/>
            <person name="Dalin E."/>
            <person name="Tice H."/>
            <person name="Pitluck S."/>
            <person name="Bruce D."/>
            <person name="Goodwin L."/>
            <person name="Thompson L.S."/>
            <person name="Brettin T."/>
            <person name="Detter J.C."/>
            <person name="Han C."/>
            <person name="Schmutz J."/>
            <person name="Larimer F."/>
            <person name="Land M."/>
            <person name="Hauser L."/>
            <person name="Kyrpides N."/>
            <person name="Kim E."/>
            <person name="Stephens C."/>
            <person name="Richardson P."/>
        </authorList>
    </citation>
    <scope>NUCLEOTIDE SEQUENCE [LARGE SCALE GENOMIC DNA]</scope>
    <source>
        <plasmid evidence="8">K31</plasmid>
        <plasmid evidence="8">pCAUL01</plasmid>
    </source>
</reference>
<organism evidence="8">
    <name type="scientific">Caulobacter sp. (strain K31)</name>
    <dbReference type="NCBI Taxonomy" id="366602"/>
    <lineage>
        <taxon>Bacteria</taxon>
        <taxon>Pseudomonadati</taxon>
        <taxon>Pseudomonadota</taxon>
        <taxon>Alphaproteobacteria</taxon>
        <taxon>Caulobacterales</taxon>
        <taxon>Caulobacteraceae</taxon>
        <taxon>Caulobacter</taxon>
    </lineage>
</organism>
<gene>
    <name evidence="8" type="ordered locus">Caul_5205</name>
</gene>
<dbReference type="GO" id="GO:0006508">
    <property type="term" value="P:proteolysis"/>
    <property type="evidence" value="ECO:0007669"/>
    <property type="project" value="UniProtKB-KW"/>
</dbReference>
<keyword evidence="5" id="KW-0482">Metalloprotease</keyword>
<evidence type="ECO:0000256" key="5">
    <source>
        <dbReference type="ARBA" id="ARBA00023049"/>
    </source>
</evidence>
<name>B0T9F0_CAUSK</name>
<keyword evidence="2" id="KW-0479">Metal-binding</keyword>
<dbReference type="GO" id="GO:0046872">
    <property type="term" value="F:metal ion binding"/>
    <property type="evidence" value="ECO:0007669"/>
    <property type="project" value="UniProtKB-KW"/>
</dbReference>
<dbReference type="PANTHER" id="PTHR30471:SF3">
    <property type="entry name" value="UPF0758 PROTEIN YEES-RELATED"/>
    <property type="match status" value="1"/>
</dbReference>
<dbReference type="NCBIfam" id="TIGR00608">
    <property type="entry name" value="radc"/>
    <property type="match status" value="1"/>
</dbReference>
<dbReference type="AlphaFoldDB" id="B0T9F0"/>
<dbReference type="InterPro" id="IPR037518">
    <property type="entry name" value="MPN"/>
</dbReference>
<dbReference type="PROSITE" id="PS50249">
    <property type="entry name" value="MPN"/>
    <property type="match status" value="1"/>
</dbReference>
<evidence type="ECO:0000256" key="3">
    <source>
        <dbReference type="ARBA" id="ARBA00022801"/>
    </source>
</evidence>
<dbReference type="InterPro" id="IPR025657">
    <property type="entry name" value="RadC_JAB"/>
</dbReference>
<keyword evidence="4" id="KW-0862">Zinc</keyword>
<sequence>MIFDPLHVNRAERLQAMAASLGPSVLSDVEILELHLARSGHREAGSLAHDLIARFGGFCAVLAADQSQLHLAVGELAAMDLKLLREAARRVTRADLAQRQLLTSFSQVADYLRALMAGLPREEFWVLFLDRRNQLLSAERLGVGSVDHAPVYPREVMRRALELNCSAMILAHNHPSGDPQPSQPDIEMTKTLIEAGKALQIQIHDHMIVAGGAVVSFRANGLI</sequence>
<evidence type="ECO:0000256" key="4">
    <source>
        <dbReference type="ARBA" id="ARBA00022833"/>
    </source>
</evidence>
<dbReference type="PROSITE" id="PS01302">
    <property type="entry name" value="UPF0758"/>
    <property type="match status" value="1"/>
</dbReference>
<dbReference type="Gene3D" id="3.40.140.10">
    <property type="entry name" value="Cytidine Deaminase, domain 2"/>
    <property type="match status" value="1"/>
</dbReference>
<accession>B0T9F0</accession>
<protein>
    <submittedName>
        <fullName evidence="8">DNA repair protein RadC</fullName>
    </submittedName>
</protein>
<dbReference type="KEGG" id="cak:Caul_5205"/>
<dbReference type="InterPro" id="IPR001405">
    <property type="entry name" value="UPF0758"/>
</dbReference>
<dbReference type="HOGENOM" id="CLU_073529_0_0_5"/>
<keyword evidence="8" id="KW-0614">Plasmid</keyword>
<evidence type="ECO:0000256" key="1">
    <source>
        <dbReference type="ARBA" id="ARBA00022670"/>
    </source>
</evidence>
<dbReference type="SUPFAM" id="SSF102712">
    <property type="entry name" value="JAB1/MPN domain"/>
    <property type="match status" value="1"/>
</dbReference>
<dbReference type="GO" id="GO:0008237">
    <property type="term" value="F:metallopeptidase activity"/>
    <property type="evidence" value="ECO:0007669"/>
    <property type="project" value="UniProtKB-KW"/>
</dbReference>
<evidence type="ECO:0000256" key="6">
    <source>
        <dbReference type="RuleBase" id="RU003797"/>
    </source>
</evidence>
<keyword evidence="3" id="KW-0378">Hydrolase</keyword>
<evidence type="ECO:0000256" key="2">
    <source>
        <dbReference type="ARBA" id="ARBA00022723"/>
    </source>
</evidence>
<dbReference type="EMBL" id="CP000928">
    <property type="protein sequence ID" value="ABZ74325.1"/>
    <property type="molecule type" value="Genomic_DNA"/>
</dbReference>
<evidence type="ECO:0000259" key="7">
    <source>
        <dbReference type="PROSITE" id="PS50249"/>
    </source>
</evidence>
<dbReference type="CDD" id="cd08071">
    <property type="entry name" value="MPN_DUF2466"/>
    <property type="match status" value="1"/>
</dbReference>
<dbReference type="PANTHER" id="PTHR30471">
    <property type="entry name" value="DNA REPAIR PROTEIN RADC"/>
    <property type="match status" value="1"/>
</dbReference>
<geneLocation type="plasmid" evidence="8">
    <name>pCAUL01</name>
</geneLocation>
<dbReference type="InterPro" id="IPR020891">
    <property type="entry name" value="UPF0758_CS"/>
</dbReference>
<comment type="similarity">
    <text evidence="6">Belongs to the UPF0758 family.</text>
</comment>
<evidence type="ECO:0000313" key="8">
    <source>
        <dbReference type="EMBL" id="ABZ74325.1"/>
    </source>
</evidence>